<dbReference type="Proteomes" id="UP000284243">
    <property type="component" value="Unassembled WGS sequence"/>
</dbReference>
<feature type="domain" description="Thioredoxin" evidence="3">
    <location>
        <begin position="261"/>
        <end position="386"/>
    </location>
</feature>
<proteinExistence type="predicted"/>
<protein>
    <submittedName>
        <fullName evidence="4">DUF255 domain-containing protein</fullName>
    </submittedName>
</protein>
<keyword evidence="1" id="KW-0732">Signal</keyword>
<dbReference type="Gene3D" id="3.40.30.10">
    <property type="entry name" value="Glutaredoxin"/>
    <property type="match status" value="3"/>
</dbReference>
<sequence>MRNSGIVLYVLLIVLFNTFSATAQKKSMFCSLTWEQAAELAQKENKIILVDAMRKPATAEAQKQKDKEEAVWQKVPANLEFCKQHVVTIRIDMATEEGKAFAPKLVMNMYPTYAFFMPNGDILGTVSPFLLPKNPELFLERGKKAWEQAEVKRNNKRSIVFEEMGLKEALEKAKKENKLVFIDAYTAWCQPCVMMGKNVFTLDKVADFYNEHFINLKIDFGKEKELAEKYAVRGYPAFLFLNGNGKLVHLAGGYTEADAFIGYGEEALKKAEGIAFFKGTWQEVLEQAKKENKLIFMDCYTSWCGPCKMLAKEVFTDPDVAAFFNEKFVNAKVDMEKGEGPALKKQYGVNAFPTLLFLNGDGELQHCIVGGMPAEELLKQAGLALDGQGVASLEKAYKAGNREPEFIETYMSALDLANRGEVTEKVCLDYFATLDKAKLSERKYWDLFAKYVEDVDSDVFAYVYEHRNELAQVIGEKEVKNKIRVVYIIGANRFVTGQGEEATFDKKGFNRYCKRLKKTDVEGVEDIISDARMNNAEKLGDWETYVDLGDVKLKSGSVGDVILYNWGLRVNRLCKDQTLRLRVAKWMDDAAAKSKEGPMSFKVYFERVANDLKQDYQEK</sequence>
<dbReference type="Pfam" id="PF13098">
    <property type="entry name" value="Thioredoxin_2"/>
    <property type="match status" value="1"/>
</dbReference>
<comment type="caution">
    <text evidence="4">The sequence shown here is derived from an EMBL/GenBank/DDBJ whole genome shotgun (WGS) entry which is preliminary data.</text>
</comment>
<dbReference type="EMBL" id="QRYC01000016">
    <property type="protein sequence ID" value="RGU55637.1"/>
    <property type="molecule type" value="Genomic_DNA"/>
</dbReference>
<dbReference type="PROSITE" id="PS00194">
    <property type="entry name" value="THIOREDOXIN_1"/>
    <property type="match status" value="1"/>
</dbReference>
<evidence type="ECO:0000256" key="2">
    <source>
        <dbReference type="ARBA" id="ARBA00023284"/>
    </source>
</evidence>
<reference evidence="4 5" key="1">
    <citation type="submission" date="2018-08" db="EMBL/GenBank/DDBJ databases">
        <title>A genome reference for cultivated species of the human gut microbiota.</title>
        <authorList>
            <person name="Zou Y."/>
            <person name="Xue W."/>
            <person name="Luo G."/>
        </authorList>
    </citation>
    <scope>NUCLEOTIDE SEQUENCE [LARGE SCALE GENOMIC DNA]</scope>
    <source>
        <strain evidence="4 5">AF16-14</strain>
    </source>
</reference>
<accession>A0A412TP83</accession>
<dbReference type="CDD" id="cd02947">
    <property type="entry name" value="TRX_family"/>
    <property type="match status" value="1"/>
</dbReference>
<dbReference type="InterPro" id="IPR017937">
    <property type="entry name" value="Thioredoxin_CS"/>
</dbReference>
<dbReference type="InterPro" id="IPR013766">
    <property type="entry name" value="Thioredoxin_domain"/>
</dbReference>
<dbReference type="Pfam" id="PF13899">
    <property type="entry name" value="Thioredoxin_7"/>
    <property type="match status" value="1"/>
</dbReference>
<dbReference type="PANTHER" id="PTHR15337:SF11">
    <property type="entry name" value="THIOREDOXIN DOMAIN-CONTAINING PROTEIN"/>
    <property type="match status" value="1"/>
</dbReference>
<gene>
    <name evidence="4" type="ORF">DWW57_12025</name>
</gene>
<dbReference type="RefSeq" id="WP_118160445.1">
    <property type="nucleotide sequence ID" value="NZ_JBCOLM010000110.1"/>
</dbReference>
<dbReference type="InterPro" id="IPR012336">
    <property type="entry name" value="Thioredoxin-like_fold"/>
</dbReference>
<evidence type="ECO:0000256" key="1">
    <source>
        <dbReference type="ARBA" id="ARBA00022729"/>
    </source>
</evidence>
<keyword evidence="2" id="KW-0676">Redox-active center</keyword>
<dbReference type="SUPFAM" id="SSF52833">
    <property type="entry name" value="Thioredoxin-like"/>
    <property type="match status" value="3"/>
</dbReference>
<evidence type="ECO:0000259" key="3">
    <source>
        <dbReference type="PROSITE" id="PS51352"/>
    </source>
</evidence>
<dbReference type="InterPro" id="IPR036249">
    <property type="entry name" value="Thioredoxin-like_sf"/>
</dbReference>
<dbReference type="AlphaFoldDB" id="A0A412TP83"/>
<dbReference type="PANTHER" id="PTHR15337">
    <property type="entry name" value="ANTERIOR GRADIENT PROTEIN-RELATED"/>
    <property type="match status" value="1"/>
</dbReference>
<name>A0A412TP83_9BACT</name>
<dbReference type="PROSITE" id="PS51352">
    <property type="entry name" value="THIOREDOXIN_2"/>
    <property type="match status" value="1"/>
</dbReference>
<evidence type="ECO:0000313" key="4">
    <source>
        <dbReference type="EMBL" id="RGU55637.1"/>
    </source>
</evidence>
<organism evidence="4 5">
    <name type="scientific">Odoribacter splanchnicus</name>
    <dbReference type="NCBI Taxonomy" id="28118"/>
    <lineage>
        <taxon>Bacteria</taxon>
        <taxon>Pseudomonadati</taxon>
        <taxon>Bacteroidota</taxon>
        <taxon>Bacteroidia</taxon>
        <taxon>Bacteroidales</taxon>
        <taxon>Odoribacteraceae</taxon>
        <taxon>Odoribacter</taxon>
    </lineage>
</organism>
<dbReference type="InterPro" id="IPR051099">
    <property type="entry name" value="AGR/TXD"/>
</dbReference>
<evidence type="ECO:0000313" key="5">
    <source>
        <dbReference type="Proteomes" id="UP000284243"/>
    </source>
</evidence>